<dbReference type="SUPFAM" id="SSF81271">
    <property type="entry name" value="TGS-like"/>
    <property type="match status" value="1"/>
</dbReference>
<evidence type="ECO:0000256" key="6">
    <source>
        <dbReference type="HAMAP-Rule" id="MF_00944"/>
    </source>
</evidence>
<dbReference type="AlphaFoldDB" id="A0A1F5PIE4"/>
<dbReference type="FunFam" id="3.10.20.30:FF:000001">
    <property type="entry name" value="Ribosome-binding ATPase YchF"/>
    <property type="match status" value="1"/>
</dbReference>
<evidence type="ECO:0000256" key="3">
    <source>
        <dbReference type="ARBA" id="ARBA00022741"/>
    </source>
</evidence>
<dbReference type="InterPro" id="IPR006073">
    <property type="entry name" value="GTP-bd"/>
</dbReference>
<dbReference type="Gene3D" id="3.40.50.300">
    <property type="entry name" value="P-loop containing nucleotide triphosphate hydrolases"/>
    <property type="match status" value="1"/>
</dbReference>
<dbReference type="PANTHER" id="PTHR23305">
    <property type="entry name" value="OBG GTPASE FAMILY"/>
    <property type="match status" value="1"/>
</dbReference>
<dbReference type="PROSITE" id="PS51710">
    <property type="entry name" value="G_OBG"/>
    <property type="match status" value="1"/>
</dbReference>
<dbReference type="InterPro" id="IPR012675">
    <property type="entry name" value="Beta-grasp_dom_sf"/>
</dbReference>
<dbReference type="PANTHER" id="PTHR23305:SF18">
    <property type="entry name" value="OBG-TYPE G DOMAIN-CONTAINING PROTEIN"/>
    <property type="match status" value="1"/>
</dbReference>
<dbReference type="GO" id="GO:0046872">
    <property type="term" value="F:metal ion binding"/>
    <property type="evidence" value="ECO:0007669"/>
    <property type="project" value="UniProtKB-KW"/>
</dbReference>
<dbReference type="Gene3D" id="3.10.20.30">
    <property type="match status" value="1"/>
</dbReference>
<dbReference type="HAMAP" id="MF_00944">
    <property type="entry name" value="YchF_OLA1_ATPase"/>
    <property type="match status" value="1"/>
</dbReference>
<proteinExistence type="inferred from homology"/>
<evidence type="ECO:0000259" key="7">
    <source>
        <dbReference type="PROSITE" id="PS51710"/>
    </source>
</evidence>
<keyword evidence="2" id="KW-0479">Metal-binding</keyword>
<dbReference type="GO" id="GO:0016887">
    <property type="term" value="F:ATP hydrolysis activity"/>
    <property type="evidence" value="ECO:0007669"/>
    <property type="project" value="UniProtKB-UniRule"/>
</dbReference>
<gene>
    <name evidence="6" type="primary">ychF</name>
    <name evidence="9" type="ORF">A2722_00140</name>
</gene>
<dbReference type="InterPro" id="IPR027417">
    <property type="entry name" value="P-loop_NTPase"/>
</dbReference>
<dbReference type="GO" id="GO:0005737">
    <property type="term" value="C:cytoplasm"/>
    <property type="evidence" value="ECO:0007669"/>
    <property type="project" value="TreeGrafter"/>
</dbReference>
<comment type="function">
    <text evidence="6">ATPase that binds to both the 70S ribosome and the 50S ribosomal subunit in a nucleotide-independent manner.</text>
</comment>
<dbReference type="Pfam" id="PF01926">
    <property type="entry name" value="MMR_HSR1"/>
    <property type="match status" value="1"/>
</dbReference>
<evidence type="ECO:0000256" key="2">
    <source>
        <dbReference type="ARBA" id="ARBA00022723"/>
    </source>
</evidence>
<feature type="domain" description="TGS" evidence="8">
    <location>
        <begin position="274"/>
        <end position="357"/>
    </location>
</feature>
<evidence type="ECO:0000256" key="5">
    <source>
        <dbReference type="ARBA" id="ARBA00022842"/>
    </source>
</evidence>
<evidence type="ECO:0000313" key="10">
    <source>
        <dbReference type="Proteomes" id="UP000178377"/>
    </source>
</evidence>
<feature type="binding site" evidence="6">
    <location>
        <begin position="10"/>
        <end position="15"/>
    </location>
    <ligand>
        <name>ATP</name>
        <dbReference type="ChEBI" id="CHEBI:30616"/>
    </ligand>
</feature>
<dbReference type="Pfam" id="PF06071">
    <property type="entry name" value="YchF-GTPase_C"/>
    <property type="match status" value="1"/>
</dbReference>
<comment type="cofactor">
    <cofactor evidence="1">
        <name>Mg(2+)</name>
        <dbReference type="ChEBI" id="CHEBI:18420"/>
    </cofactor>
</comment>
<dbReference type="InterPro" id="IPR004095">
    <property type="entry name" value="TGS"/>
</dbReference>
<dbReference type="EMBL" id="MFEO01000021">
    <property type="protein sequence ID" value="OGE89432.1"/>
    <property type="molecule type" value="Genomic_DNA"/>
</dbReference>
<dbReference type="SUPFAM" id="SSF52540">
    <property type="entry name" value="P-loop containing nucleoside triphosphate hydrolases"/>
    <property type="match status" value="1"/>
</dbReference>
<dbReference type="InterPro" id="IPR031167">
    <property type="entry name" value="G_OBG"/>
</dbReference>
<dbReference type="GO" id="GO:0005524">
    <property type="term" value="F:ATP binding"/>
    <property type="evidence" value="ECO:0007669"/>
    <property type="project" value="UniProtKB-UniRule"/>
</dbReference>
<dbReference type="PRINTS" id="PR00326">
    <property type="entry name" value="GTP1OBG"/>
</dbReference>
<dbReference type="PIRSF" id="PIRSF006641">
    <property type="entry name" value="CHP00092"/>
    <property type="match status" value="1"/>
</dbReference>
<keyword evidence="5" id="KW-0460">Magnesium</keyword>
<evidence type="ECO:0000313" key="9">
    <source>
        <dbReference type="EMBL" id="OGE89432.1"/>
    </source>
</evidence>
<dbReference type="CDD" id="cd04867">
    <property type="entry name" value="TGS_YchF_OLA1"/>
    <property type="match status" value="1"/>
</dbReference>
<keyword evidence="3 6" id="KW-0547">Nucleotide-binding</keyword>
<dbReference type="InterPro" id="IPR041706">
    <property type="entry name" value="YchF_N"/>
</dbReference>
<accession>A0A1F5PIE4</accession>
<dbReference type="GO" id="GO:0005525">
    <property type="term" value="F:GTP binding"/>
    <property type="evidence" value="ECO:0007669"/>
    <property type="project" value="InterPro"/>
</dbReference>
<dbReference type="STRING" id="1817828.A2722_00140"/>
<dbReference type="InterPro" id="IPR013029">
    <property type="entry name" value="YchF_C"/>
</dbReference>
<comment type="caution">
    <text evidence="9">The sequence shown here is derived from an EMBL/GenBank/DDBJ whole genome shotgun (WGS) entry which is preliminary data.</text>
</comment>
<dbReference type="GO" id="GO:0043023">
    <property type="term" value="F:ribosomal large subunit binding"/>
    <property type="evidence" value="ECO:0007669"/>
    <property type="project" value="UniProtKB-UniRule"/>
</dbReference>
<feature type="domain" description="OBG-type G" evidence="7">
    <location>
        <begin position="1"/>
        <end position="274"/>
    </location>
</feature>
<evidence type="ECO:0000256" key="4">
    <source>
        <dbReference type="ARBA" id="ARBA00022840"/>
    </source>
</evidence>
<dbReference type="InterPro" id="IPR004396">
    <property type="entry name" value="ATPase_YchF/OLA1"/>
</dbReference>
<dbReference type="InterPro" id="IPR023192">
    <property type="entry name" value="TGS-like_dom_sf"/>
</dbReference>
<dbReference type="PROSITE" id="PS51880">
    <property type="entry name" value="TGS"/>
    <property type="match status" value="1"/>
</dbReference>
<dbReference type="FunFam" id="1.10.150.300:FF:000001">
    <property type="entry name" value="Ribosome-binding ATPase YchF"/>
    <property type="match status" value="1"/>
</dbReference>
<protein>
    <recommendedName>
        <fullName evidence="6">Ribosome-binding ATPase YchF</fullName>
    </recommendedName>
</protein>
<keyword evidence="4 6" id="KW-0067">ATP-binding</keyword>
<dbReference type="Proteomes" id="UP000178377">
    <property type="component" value="Unassembled WGS sequence"/>
</dbReference>
<evidence type="ECO:0000256" key="1">
    <source>
        <dbReference type="ARBA" id="ARBA00001946"/>
    </source>
</evidence>
<dbReference type="NCBIfam" id="TIGR00092">
    <property type="entry name" value="redox-regulated ATPase YchF"/>
    <property type="match status" value="1"/>
</dbReference>
<organism evidence="9 10">
    <name type="scientific">Candidatus Doudnabacteria bacterium RIFCSPHIGHO2_01_FULL_50_11</name>
    <dbReference type="NCBI Taxonomy" id="1817828"/>
    <lineage>
        <taxon>Bacteria</taxon>
        <taxon>Candidatus Doudnaibacteriota</taxon>
    </lineage>
</organism>
<dbReference type="Gene3D" id="1.10.150.300">
    <property type="entry name" value="TGS-like domain"/>
    <property type="match status" value="1"/>
</dbReference>
<evidence type="ECO:0000259" key="8">
    <source>
        <dbReference type="PROSITE" id="PS51880"/>
    </source>
</evidence>
<dbReference type="CDD" id="cd01900">
    <property type="entry name" value="YchF"/>
    <property type="match status" value="1"/>
</dbReference>
<reference evidence="9 10" key="1">
    <citation type="journal article" date="2016" name="Nat. Commun.">
        <title>Thousands of microbial genomes shed light on interconnected biogeochemical processes in an aquifer system.</title>
        <authorList>
            <person name="Anantharaman K."/>
            <person name="Brown C.T."/>
            <person name="Hug L.A."/>
            <person name="Sharon I."/>
            <person name="Castelle C.J."/>
            <person name="Probst A.J."/>
            <person name="Thomas B.C."/>
            <person name="Singh A."/>
            <person name="Wilkins M.J."/>
            <person name="Karaoz U."/>
            <person name="Brodie E.L."/>
            <person name="Williams K.H."/>
            <person name="Hubbard S.S."/>
            <person name="Banfield J.F."/>
        </authorList>
    </citation>
    <scope>NUCLEOTIDE SEQUENCE [LARGE SCALE GENOMIC DNA]</scope>
</reference>
<dbReference type="InterPro" id="IPR012676">
    <property type="entry name" value="TGS-like"/>
</dbReference>
<comment type="similarity">
    <text evidence="6">Belongs to the TRAFAC class OBG-HflX-like GTPase superfamily. OBG GTPase family. YchF/OLA1 subfamily.</text>
</comment>
<sequence length="359" mass="39403">MSIGIVGLPNVGKSTLFNALTRQNVLAANYPFATIDPNVGVVAVPDERLGKLAVLEQSKKIVPTTIEFLDIAGLVKGASEGEGLGNKFLSHIREVDAIAHIVRFFENGDIHHVEGSIDPKRDIETIDTELILADLATIKKRLESARSEAKSGEKKAIVLAEFLARIEAELSSGTLGINIPVSEEEQFELKSLSLLTFKPVIYIANVSGLTADESKNILSKVPESLRHKFAVVDIKQESDLTGFSEEEKQTYLKEEGLGESGIDVLIRKAYETLGLITFLTTGPDETRAWTIRQGSRAPQAAGKIHTDFERGFIKAEVINWARLLEAGSWAAARDRGWVRTEGKEYVMQDGDVVVFKFNV</sequence>
<name>A0A1F5PIE4_9BACT</name>